<gene>
    <name evidence="1" type="ORF">BaRGS_00022828</name>
</gene>
<evidence type="ECO:0000313" key="1">
    <source>
        <dbReference type="EMBL" id="KAK7485962.1"/>
    </source>
</evidence>
<evidence type="ECO:0000313" key="2">
    <source>
        <dbReference type="Proteomes" id="UP001519460"/>
    </source>
</evidence>
<reference evidence="1 2" key="1">
    <citation type="journal article" date="2023" name="Sci. Data">
        <title>Genome assembly of the Korean intertidal mud-creeper Batillaria attramentaria.</title>
        <authorList>
            <person name="Patra A.K."/>
            <person name="Ho P.T."/>
            <person name="Jun S."/>
            <person name="Lee S.J."/>
            <person name="Kim Y."/>
            <person name="Won Y.J."/>
        </authorList>
    </citation>
    <scope>NUCLEOTIDE SEQUENCE [LARGE SCALE GENOMIC DNA]</scope>
    <source>
        <strain evidence="1">Wonlab-2016</strain>
    </source>
</reference>
<keyword evidence="2" id="KW-1185">Reference proteome</keyword>
<comment type="caution">
    <text evidence="1">The sequence shown here is derived from an EMBL/GenBank/DDBJ whole genome shotgun (WGS) entry which is preliminary data.</text>
</comment>
<dbReference type="Proteomes" id="UP001519460">
    <property type="component" value="Unassembled WGS sequence"/>
</dbReference>
<accession>A0ABD0KGF0</accession>
<proteinExistence type="predicted"/>
<dbReference type="EMBL" id="JACVVK020000186">
    <property type="protein sequence ID" value="KAK7485962.1"/>
    <property type="molecule type" value="Genomic_DNA"/>
</dbReference>
<sequence>MLRFIWRESLAMRSFGKIPEGVDSPLKKIAVPRSHSLDDRQRVKDVIALPFSLLPCFYQHVFVDNPNVVCLSRARFTSDKAEGRAKPPSRND</sequence>
<name>A0ABD0KGF0_9CAEN</name>
<protein>
    <submittedName>
        <fullName evidence="1">Uncharacterized protein</fullName>
    </submittedName>
</protein>
<dbReference type="AlphaFoldDB" id="A0ABD0KGF0"/>
<organism evidence="1 2">
    <name type="scientific">Batillaria attramentaria</name>
    <dbReference type="NCBI Taxonomy" id="370345"/>
    <lineage>
        <taxon>Eukaryota</taxon>
        <taxon>Metazoa</taxon>
        <taxon>Spiralia</taxon>
        <taxon>Lophotrochozoa</taxon>
        <taxon>Mollusca</taxon>
        <taxon>Gastropoda</taxon>
        <taxon>Caenogastropoda</taxon>
        <taxon>Sorbeoconcha</taxon>
        <taxon>Cerithioidea</taxon>
        <taxon>Batillariidae</taxon>
        <taxon>Batillaria</taxon>
    </lineage>
</organism>